<organism evidence="3 4">
    <name type="scientific">Streptomyces celluloflavus</name>
    <dbReference type="NCBI Taxonomy" id="58344"/>
    <lineage>
        <taxon>Bacteria</taxon>
        <taxon>Bacillati</taxon>
        <taxon>Actinomycetota</taxon>
        <taxon>Actinomycetes</taxon>
        <taxon>Kitasatosporales</taxon>
        <taxon>Streptomycetaceae</taxon>
        <taxon>Streptomyces</taxon>
    </lineage>
</organism>
<dbReference type="Proteomes" id="UP001610990">
    <property type="component" value="Unassembled WGS sequence"/>
</dbReference>
<evidence type="ECO:0000313" key="3">
    <source>
        <dbReference type="EMBL" id="MFH8583644.1"/>
    </source>
</evidence>
<dbReference type="SUPFAM" id="SSF56574">
    <property type="entry name" value="Serpins"/>
    <property type="match status" value="2"/>
</dbReference>
<dbReference type="RefSeq" id="WP_397671214.1">
    <property type="nucleotide sequence ID" value="NZ_JBIRGH010000002.1"/>
</dbReference>
<accession>A0ABW7R9G1</accession>
<dbReference type="InterPro" id="IPR036186">
    <property type="entry name" value="Serpin_sf"/>
</dbReference>
<proteinExistence type="inferred from homology"/>
<dbReference type="PANTHER" id="PTHR11461:SF211">
    <property type="entry name" value="GH10112P-RELATED"/>
    <property type="match status" value="1"/>
</dbReference>
<dbReference type="InterPro" id="IPR000215">
    <property type="entry name" value="Serpin_fam"/>
</dbReference>
<dbReference type="SMART" id="SM00093">
    <property type="entry name" value="SERPIN"/>
    <property type="match status" value="1"/>
</dbReference>
<gene>
    <name evidence="3" type="ORF">ACH4GP_04490</name>
</gene>
<comment type="caution">
    <text evidence="3">The sequence shown here is derived from an EMBL/GenBank/DDBJ whole genome shotgun (WGS) entry which is preliminary data.</text>
</comment>
<evidence type="ECO:0000259" key="2">
    <source>
        <dbReference type="SMART" id="SM00093"/>
    </source>
</evidence>
<dbReference type="Pfam" id="PF00079">
    <property type="entry name" value="Serpin"/>
    <property type="match status" value="1"/>
</dbReference>
<protein>
    <submittedName>
        <fullName evidence="3">Serpin family protein</fullName>
    </submittedName>
</protein>
<dbReference type="Gene3D" id="3.30.497.10">
    <property type="entry name" value="Antithrombin, subunit I, domain 2"/>
    <property type="match status" value="2"/>
</dbReference>
<name>A0ABW7R9G1_9ACTN</name>
<dbReference type="InterPro" id="IPR042178">
    <property type="entry name" value="Serpin_sf_1"/>
</dbReference>
<feature type="domain" description="Serpin" evidence="2">
    <location>
        <begin position="13"/>
        <end position="388"/>
    </location>
</feature>
<dbReference type="InterPro" id="IPR023796">
    <property type="entry name" value="Serpin_dom"/>
</dbReference>
<reference evidence="3 4" key="1">
    <citation type="submission" date="2024-10" db="EMBL/GenBank/DDBJ databases">
        <title>The Natural Products Discovery Center: Release of the First 8490 Sequenced Strains for Exploring Actinobacteria Biosynthetic Diversity.</title>
        <authorList>
            <person name="Kalkreuter E."/>
            <person name="Kautsar S.A."/>
            <person name="Yang D."/>
            <person name="Bader C.D."/>
            <person name="Teijaro C.N."/>
            <person name="Fluegel L."/>
            <person name="Davis C.M."/>
            <person name="Simpson J.R."/>
            <person name="Lauterbach L."/>
            <person name="Steele A.D."/>
            <person name="Gui C."/>
            <person name="Meng S."/>
            <person name="Li G."/>
            <person name="Viehrig K."/>
            <person name="Ye F."/>
            <person name="Su P."/>
            <person name="Kiefer A.F."/>
            <person name="Nichols A."/>
            <person name="Cepeda A.J."/>
            <person name="Yan W."/>
            <person name="Fan B."/>
            <person name="Jiang Y."/>
            <person name="Adhikari A."/>
            <person name="Zheng C.-J."/>
            <person name="Schuster L."/>
            <person name="Cowan T.M."/>
            <person name="Smanski M.J."/>
            <person name="Chevrette M.G."/>
            <person name="De Carvalho L.P.S."/>
            <person name="Shen B."/>
        </authorList>
    </citation>
    <scope>NUCLEOTIDE SEQUENCE [LARGE SCALE GENOMIC DNA]</scope>
    <source>
        <strain evidence="3 4">NPDC018013</strain>
    </source>
</reference>
<evidence type="ECO:0000256" key="1">
    <source>
        <dbReference type="RuleBase" id="RU000411"/>
    </source>
</evidence>
<sequence>MTAATTVHAVNGMTARWARDAVEERGTALTAAGVWPLLALLAGPAAGEARAELAAALGTDARCAPRAGRELLALLDAADGVDAAVGLWTRRTLALRPEWTAGLPLDVHGELTGDAAADLAALHAWVRRHTDGLIERMPVRVDPGTLLVLASALLVRTTWPEPFREQPLRAAEGPWAGRELTGLHRRGTDLEQVRVHTTPDGPLTAVAVAGDNGIDVQLLLGGRAVPGGDVLRHGVAALGGAYRTVSGAGLTGGAGPGVRVTSVPSRDSAPRAELTTARFTIDAEHDLLARAGLFGLASAADAARGHFPGISPTPLAVNSARQTATATFGPRGFRAAAVTAIGTRAGAVPRTPPHRARLISARFERPFGFLAVHRASGLVLVAGWVTDPDGWRADGGKVRRGAVVR</sequence>
<keyword evidence="4" id="KW-1185">Reference proteome</keyword>
<evidence type="ECO:0000313" key="4">
    <source>
        <dbReference type="Proteomes" id="UP001610990"/>
    </source>
</evidence>
<dbReference type="EMBL" id="JBIRGH010000002">
    <property type="protein sequence ID" value="MFH8583644.1"/>
    <property type="molecule type" value="Genomic_DNA"/>
</dbReference>
<dbReference type="PANTHER" id="PTHR11461">
    <property type="entry name" value="SERINE PROTEASE INHIBITOR, SERPIN"/>
    <property type="match status" value="1"/>
</dbReference>
<comment type="similarity">
    <text evidence="1">Belongs to the serpin family.</text>
</comment>